<dbReference type="GO" id="GO:0003735">
    <property type="term" value="F:structural constituent of ribosome"/>
    <property type="evidence" value="ECO:0007669"/>
    <property type="project" value="InterPro"/>
</dbReference>
<dbReference type="FunFam" id="3.30.1390.10:FF:000001">
    <property type="entry name" value="50S ribosomal protein L7/L12"/>
    <property type="match status" value="1"/>
</dbReference>
<dbReference type="PANTHER" id="PTHR45987">
    <property type="entry name" value="39S RIBOSOMAL PROTEIN L12"/>
    <property type="match status" value="1"/>
</dbReference>
<keyword evidence="2" id="KW-0689">Ribosomal protein</keyword>
<keyword evidence="8" id="KW-1185">Reference proteome</keyword>
<dbReference type="Pfam" id="PF16320">
    <property type="entry name" value="Ribosomal_L12_N"/>
    <property type="match status" value="1"/>
</dbReference>
<evidence type="ECO:0000313" key="9">
    <source>
        <dbReference type="WBParaSite" id="ECPE_0001154401-mRNA-1"/>
    </source>
</evidence>
<dbReference type="WBParaSite" id="ECPE_0001154401-mRNA-1">
    <property type="protein sequence ID" value="ECPE_0001154401-mRNA-1"/>
    <property type="gene ID" value="ECPE_0001154401"/>
</dbReference>
<gene>
    <name evidence="7" type="ORF">ECPE_LOCUS11509</name>
</gene>
<dbReference type="GO" id="GO:0005762">
    <property type="term" value="C:mitochondrial large ribosomal subunit"/>
    <property type="evidence" value="ECO:0007669"/>
    <property type="project" value="TreeGrafter"/>
</dbReference>
<protein>
    <submittedName>
        <fullName evidence="9">Ribosomal protein L7/L12</fullName>
    </submittedName>
</protein>
<dbReference type="SUPFAM" id="SSF54736">
    <property type="entry name" value="ClpS-like"/>
    <property type="match status" value="1"/>
</dbReference>
<proteinExistence type="inferred from homology"/>
<dbReference type="InterPro" id="IPR013823">
    <property type="entry name" value="Ribosomal_bL12_C"/>
</dbReference>
<dbReference type="InterPro" id="IPR008932">
    <property type="entry name" value="Ribosomal_bL12_oligo"/>
</dbReference>
<dbReference type="Proteomes" id="UP000272942">
    <property type="component" value="Unassembled WGS sequence"/>
</dbReference>
<dbReference type="HAMAP" id="MF_00368">
    <property type="entry name" value="Ribosomal_bL12"/>
    <property type="match status" value="1"/>
</dbReference>
<feature type="domain" description="Large ribosomal subunit protein bL12 C-terminal" evidence="5">
    <location>
        <begin position="133"/>
        <end position="202"/>
    </location>
</feature>
<dbReference type="Gene3D" id="1.20.5.710">
    <property type="entry name" value="Single helix bin"/>
    <property type="match status" value="1"/>
</dbReference>
<dbReference type="InterPro" id="IPR014719">
    <property type="entry name" value="Ribosomal_bL12_C/ClpS-like"/>
</dbReference>
<comment type="similarity">
    <text evidence="1">Belongs to the bacterial ribosomal protein bL12 family.</text>
</comment>
<reference evidence="9" key="1">
    <citation type="submission" date="2016-06" db="UniProtKB">
        <authorList>
            <consortium name="WormBaseParasite"/>
        </authorList>
    </citation>
    <scope>IDENTIFICATION</scope>
</reference>
<dbReference type="InterPro" id="IPR036235">
    <property type="entry name" value="Ribosomal_bL12_oligo_N_sf"/>
</dbReference>
<evidence type="ECO:0000256" key="1">
    <source>
        <dbReference type="ARBA" id="ARBA00007197"/>
    </source>
</evidence>
<feature type="region of interest" description="Disordered" evidence="4">
    <location>
        <begin position="33"/>
        <end position="64"/>
    </location>
</feature>
<dbReference type="InterPro" id="IPR000206">
    <property type="entry name" value="Ribosomal_bL12"/>
</dbReference>
<organism evidence="9">
    <name type="scientific">Echinostoma caproni</name>
    <dbReference type="NCBI Taxonomy" id="27848"/>
    <lineage>
        <taxon>Eukaryota</taxon>
        <taxon>Metazoa</taxon>
        <taxon>Spiralia</taxon>
        <taxon>Lophotrochozoa</taxon>
        <taxon>Platyhelminthes</taxon>
        <taxon>Trematoda</taxon>
        <taxon>Digenea</taxon>
        <taxon>Plagiorchiida</taxon>
        <taxon>Echinostomata</taxon>
        <taxon>Echinostomatoidea</taxon>
        <taxon>Echinostomatidae</taxon>
        <taxon>Echinostoma</taxon>
    </lineage>
</organism>
<evidence type="ECO:0000259" key="6">
    <source>
        <dbReference type="Pfam" id="PF16320"/>
    </source>
</evidence>
<evidence type="ECO:0000256" key="3">
    <source>
        <dbReference type="ARBA" id="ARBA00023274"/>
    </source>
</evidence>
<dbReference type="GO" id="GO:0003729">
    <property type="term" value="F:mRNA binding"/>
    <property type="evidence" value="ECO:0007669"/>
    <property type="project" value="TreeGrafter"/>
</dbReference>
<dbReference type="Pfam" id="PF00542">
    <property type="entry name" value="Ribosomal_L12"/>
    <property type="match status" value="1"/>
</dbReference>
<dbReference type="OrthoDB" id="250175at2759"/>
<evidence type="ECO:0000313" key="8">
    <source>
        <dbReference type="Proteomes" id="UP000272942"/>
    </source>
</evidence>
<dbReference type="AlphaFoldDB" id="A0A183AX24"/>
<accession>A0A183AX24</accession>
<evidence type="ECO:0000313" key="7">
    <source>
        <dbReference type="EMBL" id="VDP88593.1"/>
    </source>
</evidence>
<evidence type="ECO:0000259" key="5">
    <source>
        <dbReference type="Pfam" id="PF00542"/>
    </source>
</evidence>
<sequence length="203" mass="21979">MSGLQISKIFLRAASNLTAPLSQAKCLYPTRGLTSGKRFTSSQPKSKVEESELQPPSIPGSDAAKSYSAKITRIVDEISTLTLLEVADLTELLQKKLNIQTPTAFMPTMMPTAANSPPPDEAEEQQTSVKSSFTVKLMKFDASKKVPLIKEIKQIVPDMNLVQAKKFVEASSAPGNIKADVSKEEAEEIKKVLEAVGATVEID</sequence>
<dbReference type="SUPFAM" id="SSF48300">
    <property type="entry name" value="Ribosomal protein L7/12, oligomerisation (N-terminal) domain"/>
    <property type="match status" value="1"/>
</dbReference>
<evidence type="ECO:0000256" key="2">
    <source>
        <dbReference type="ARBA" id="ARBA00022980"/>
    </source>
</evidence>
<feature type="domain" description="Large ribosomal subunit protein bL12 oligomerization" evidence="6">
    <location>
        <begin position="70"/>
        <end position="114"/>
    </location>
</feature>
<evidence type="ECO:0000256" key="4">
    <source>
        <dbReference type="SAM" id="MobiDB-lite"/>
    </source>
</evidence>
<name>A0A183AX24_9TREM</name>
<dbReference type="EMBL" id="UZAN01050966">
    <property type="protein sequence ID" value="VDP88593.1"/>
    <property type="molecule type" value="Genomic_DNA"/>
</dbReference>
<dbReference type="PANTHER" id="PTHR45987:SF4">
    <property type="entry name" value="LARGE RIBOSOMAL SUBUNIT PROTEIN BL12M"/>
    <property type="match status" value="1"/>
</dbReference>
<dbReference type="Gene3D" id="3.30.1390.10">
    <property type="match status" value="1"/>
</dbReference>
<keyword evidence="3" id="KW-0687">Ribonucleoprotein</keyword>
<dbReference type="GO" id="GO:0006412">
    <property type="term" value="P:translation"/>
    <property type="evidence" value="ECO:0007669"/>
    <property type="project" value="InterPro"/>
</dbReference>
<reference evidence="7 8" key="2">
    <citation type="submission" date="2018-11" db="EMBL/GenBank/DDBJ databases">
        <authorList>
            <consortium name="Pathogen Informatics"/>
        </authorList>
    </citation>
    <scope>NUCLEOTIDE SEQUENCE [LARGE SCALE GENOMIC DNA]</scope>
    <source>
        <strain evidence="7 8">Egypt</strain>
    </source>
</reference>